<feature type="chain" id="PRO_5004580792" evidence="2">
    <location>
        <begin position="19"/>
        <end position="126"/>
    </location>
</feature>
<protein>
    <submittedName>
        <fullName evidence="3">Uncharacterized protein</fullName>
    </submittedName>
</protein>
<dbReference type="AlphaFoldDB" id="T1KJD8"/>
<reference evidence="3" key="2">
    <citation type="submission" date="2015-06" db="UniProtKB">
        <authorList>
            <consortium name="EnsemblMetazoa"/>
        </authorList>
    </citation>
    <scope>IDENTIFICATION</scope>
</reference>
<keyword evidence="4" id="KW-1185">Reference proteome</keyword>
<dbReference type="HOGENOM" id="CLU_1984396_0_0_1"/>
<sequence length="126" mass="14184">MYFTILLLTISVNKYVCTQLAPDNQIREKPGNGVTNKLTEDAPVTEDIFAFSRQMARFIGIEIVSPTTPMTTSTTVEPNTPMYDRLQFNTNDTDMDSPDPSGQQVNDLSLKSYSKIFLKFLINNHA</sequence>
<dbReference type="Proteomes" id="UP000015104">
    <property type="component" value="Unassembled WGS sequence"/>
</dbReference>
<keyword evidence="2" id="KW-0732">Signal</keyword>
<dbReference type="EnsemblMetazoa" id="tetur12g04684.1">
    <property type="protein sequence ID" value="tetur12g04684.1"/>
    <property type="gene ID" value="tetur12g04684"/>
</dbReference>
<proteinExistence type="predicted"/>
<name>T1KJD8_TETUR</name>
<feature type="region of interest" description="Disordered" evidence="1">
    <location>
        <begin position="69"/>
        <end position="105"/>
    </location>
</feature>
<evidence type="ECO:0000256" key="1">
    <source>
        <dbReference type="SAM" id="MobiDB-lite"/>
    </source>
</evidence>
<dbReference type="EMBL" id="CAEY01000116">
    <property type="status" value="NOT_ANNOTATED_CDS"/>
    <property type="molecule type" value="Genomic_DNA"/>
</dbReference>
<feature type="compositionally biased region" description="Low complexity" evidence="1">
    <location>
        <begin position="69"/>
        <end position="82"/>
    </location>
</feature>
<evidence type="ECO:0000313" key="4">
    <source>
        <dbReference type="Proteomes" id="UP000015104"/>
    </source>
</evidence>
<organism evidence="3 4">
    <name type="scientific">Tetranychus urticae</name>
    <name type="common">Two-spotted spider mite</name>
    <dbReference type="NCBI Taxonomy" id="32264"/>
    <lineage>
        <taxon>Eukaryota</taxon>
        <taxon>Metazoa</taxon>
        <taxon>Ecdysozoa</taxon>
        <taxon>Arthropoda</taxon>
        <taxon>Chelicerata</taxon>
        <taxon>Arachnida</taxon>
        <taxon>Acari</taxon>
        <taxon>Acariformes</taxon>
        <taxon>Trombidiformes</taxon>
        <taxon>Prostigmata</taxon>
        <taxon>Eleutherengona</taxon>
        <taxon>Raphignathae</taxon>
        <taxon>Tetranychoidea</taxon>
        <taxon>Tetranychidae</taxon>
        <taxon>Tetranychus</taxon>
    </lineage>
</organism>
<evidence type="ECO:0000313" key="3">
    <source>
        <dbReference type="EnsemblMetazoa" id="tetur12g04684.1"/>
    </source>
</evidence>
<evidence type="ECO:0000256" key="2">
    <source>
        <dbReference type="SAM" id="SignalP"/>
    </source>
</evidence>
<reference evidence="4" key="1">
    <citation type="submission" date="2011-08" db="EMBL/GenBank/DDBJ databases">
        <authorList>
            <person name="Rombauts S."/>
        </authorList>
    </citation>
    <scope>NUCLEOTIDE SEQUENCE</scope>
    <source>
        <strain evidence="4">London</strain>
    </source>
</reference>
<accession>T1KJD8</accession>
<feature type="signal peptide" evidence="2">
    <location>
        <begin position="1"/>
        <end position="18"/>
    </location>
</feature>